<accession>A0A9D5DLU4</accession>
<dbReference type="Proteomes" id="UP001067231">
    <property type="component" value="Unassembled WGS sequence"/>
</dbReference>
<comment type="caution">
    <text evidence="3">The sequence shown here is derived from an EMBL/GenBank/DDBJ whole genome shotgun (WGS) entry which is preliminary data.</text>
</comment>
<keyword evidence="2" id="KW-0732">Signal</keyword>
<gene>
    <name evidence="3" type="ORF">OJ253_45</name>
</gene>
<proteinExistence type="predicted"/>
<dbReference type="OrthoDB" id="6119243at2759"/>
<dbReference type="EMBL" id="JAPCXC010000001">
    <property type="protein sequence ID" value="KAJ1613797.1"/>
    <property type="molecule type" value="Genomic_DNA"/>
</dbReference>
<dbReference type="PANTHER" id="PTHR11675">
    <property type="entry name" value="N-ACETYLGALACTOSAMINYLTRANSFERASE"/>
    <property type="match status" value="1"/>
</dbReference>
<dbReference type="InterPro" id="IPR029044">
    <property type="entry name" value="Nucleotide-diphossugar_trans"/>
</dbReference>
<reference evidence="3" key="1">
    <citation type="submission" date="2022-10" db="EMBL/GenBank/DDBJ databases">
        <title>Adaptive evolution leads to modifications in subtelomeric GC content in a zoonotic Cryptosporidium species.</title>
        <authorList>
            <person name="Li J."/>
            <person name="Feng Y."/>
            <person name="Xiao L."/>
        </authorList>
    </citation>
    <scope>NUCLEOTIDE SEQUENCE</scope>
    <source>
        <strain evidence="3">33844</strain>
    </source>
</reference>
<sequence length="503" mass="57917">MRRCLPFGISVCHLMLKFALATFVFGSKDESSTLPKELLTSWMEENKYGGLYGKSDMISIVIIPDCEDNELIDVTINSILLTSNRNLLHEIIVLSNDCQGIGKDIKSIIGKNFLDKHLIKLVETELQELGELQNLGASNSTGEIIFFVPSATLFPVNWMSQIMRSLSDNFNSIAVPRLKKLSKDNWKFSNNDPIYSPKIMFTRKDFDLINIHTQNNKVPMFYSRIFAITKSWWTKISKLSDPAINLIFKSSINLDISLRSWNCGGRVALVELSFGVSKVNIPQPSFEVRKILLESWIDEKIAEYILRNSERLVNFMNSSSTSLFETLINTRRDLINEFECNQKNIFTSKFYNELNEVGIIEHPRSQIVLHDSELCFTLTGETKKGKEKSFDLKLLECEAGKDSQAFYIDNKRNIIRHLYSNTCLSVEYDKTDPNYENKKVVLVECNENNIYTHIEYWKRRLVFGSYCMQPGEQNTEVFISKCISEDNNSKTLQEYSIRALDTQ</sequence>
<dbReference type="Gene3D" id="3.90.550.10">
    <property type="entry name" value="Spore Coat Polysaccharide Biosynthesis Protein SpsA, Chain A"/>
    <property type="match status" value="1"/>
</dbReference>
<keyword evidence="1" id="KW-1015">Disulfide bond</keyword>
<name>A0A9D5DLU4_9CRYT</name>
<protein>
    <submittedName>
        <fullName evidence="3">UDP-N-acetylgalactosamine: polypeptide N-acetylgalactosaminyltransferase</fullName>
    </submittedName>
</protein>
<feature type="signal peptide" evidence="2">
    <location>
        <begin position="1"/>
        <end position="21"/>
    </location>
</feature>
<feature type="chain" id="PRO_5038408148" evidence="2">
    <location>
        <begin position="22"/>
        <end position="503"/>
    </location>
</feature>
<dbReference type="PROSITE" id="PS50231">
    <property type="entry name" value="RICIN_B_LECTIN"/>
    <property type="match status" value="1"/>
</dbReference>
<dbReference type="SUPFAM" id="SSF53448">
    <property type="entry name" value="Nucleotide-diphospho-sugar transferases"/>
    <property type="match status" value="1"/>
</dbReference>
<evidence type="ECO:0000256" key="1">
    <source>
        <dbReference type="ARBA" id="ARBA00023157"/>
    </source>
</evidence>
<dbReference type="GO" id="GO:0006493">
    <property type="term" value="P:protein O-linked glycosylation"/>
    <property type="evidence" value="ECO:0007669"/>
    <property type="project" value="TreeGrafter"/>
</dbReference>
<dbReference type="GO" id="GO:0005794">
    <property type="term" value="C:Golgi apparatus"/>
    <property type="evidence" value="ECO:0007669"/>
    <property type="project" value="TreeGrafter"/>
</dbReference>
<dbReference type="AlphaFoldDB" id="A0A9D5DLU4"/>
<dbReference type="SUPFAM" id="SSF50370">
    <property type="entry name" value="Ricin B-like lectins"/>
    <property type="match status" value="1"/>
</dbReference>
<dbReference type="Gene3D" id="2.80.10.50">
    <property type="match status" value="1"/>
</dbReference>
<dbReference type="GO" id="GO:0004653">
    <property type="term" value="F:polypeptide N-acetylgalactosaminyltransferase activity"/>
    <property type="evidence" value="ECO:0007669"/>
    <property type="project" value="TreeGrafter"/>
</dbReference>
<evidence type="ECO:0000313" key="3">
    <source>
        <dbReference type="EMBL" id="KAJ1613797.1"/>
    </source>
</evidence>
<organism evidence="3">
    <name type="scientific">Cryptosporidium canis</name>
    <dbReference type="NCBI Taxonomy" id="195482"/>
    <lineage>
        <taxon>Eukaryota</taxon>
        <taxon>Sar</taxon>
        <taxon>Alveolata</taxon>
        <taxon>Apicomplexa</taxon>
        <taxon>Conoidasida</taxon>
        <taxon>Coccidia</taxon>
        <taxon>Eucoccidiorida</taxon>
        <taxon>Eimeriorina</taxon>
        <taxon>Cryptosporidiidae</taxon>
        <taxon>Cryptosporidium</taxon>
    </lineage>
</organism>
<dbReference type="InterPro" id="IPR035992">
    <property type="entry name" value="Ricin_B-like_lectins"/>
</dbReference>
<dbReference type="PANTHER" id="PTHR11675:SF126">
    <property type="entry name" value="RICIN B LECTIN DOMAIN-CONTAINING PROTEIN"/>
    <property type="match status" value="1"/>
</dbReference>
<evidence type="ECO:0000256" key="2">
    <source>
        <dbReference type="SAM" id="SignalP"/>
    </source>
</evidence>